<name>A0AA94JDS4_9GAMM</name>
<feature type="domain" description="Histidine kinase" evidence="9">
    <location>
        <begin position="336"/>
        <end position="551"/>
    </location>
</feature>
<dbReference type="GO" id="GO:0005524">
    <property type="term" value="F:ATP binding"/>
    <property type="evidence" value="ECO:0007669"/>
    <property type="project" value="UniProtKB-KW"/>
</dbReference>
<reference evidence="11" key="1">
    <citation type="journal article" date="2018" name="Front. Microbiol.">
        <title>Genome-Based Analysis Reveals the Taxonomy and Diversity of the Family Idiomarinaceae.</title>
        <authorList>
            <person name="Liu Y."/>
            <person name="Lai Q."/>
            <person name="Shao Z."/>
        </authorList>
    </citation>
    <scope>NUCLEOTIDE SEQUENCE [LARGE SCALE GENOMIC DNA]</scope>
    <source>
        <strain evidence="11">SN-14</strain>
    </source>
</reference>
<proteinExistence type="predicted"/>
<dbReference type="SMART" id="SM00387">
    <property type="entry name" value="HATPase_c"/>
    <property type="match status" value="1"/>
</dbReference>
<dbReference type="Proteomes" id="UP000286680">
    <property type="component" value="Unassembled WGS sequence"/>
</dbReference>
<evidence type="ECO:0000256" key="7">
    <source>
        <dbReference type="ARBA" id="ARBA00023012"/>
    </source>
</evidence>
<dbReference type="SUPFAM" id="SSF55874">
    <property type="entry name" value="ATPase domain of HSP90 chaperone/DNA topoisomerase II/histidine kinase"/>
    <property type="match status" value="1"/>
</dbReference>
<protein>
    <recommendedName>
        <fullName evidence="2">histidine kinase</fullName>
        <ecNumber evidence="2">2.7.13.3</ecNumber>
    </recommendedName>
</protein>
<dbReference type="Pfam" id="PF02518">
    <property type="entry name" value="HATPase_c"/>
    <property type="match status" value="1"/>
</dbReference>
<feature type="transmembrane region" description="Helical" evidence="8">
    <location>
        <begin position="106"/>
        <end position="125"/>
    </location>
</feature>
<dbReference type="InterPro" id="IPR050351">
    <property type="entry name" value="BphY/WalK/GraS-like"/>
</dbReference>
<dbReference type="RefSeq" id="WP_126819482.1">
    <property type="nucleotide sequence ID" value="NZ_PIPS01000001.1"/>
</dbReference>
<accession>A0AA94JDS4</accession>
<dbReference type="Gene3D" id="3.30.565.10">
    <property type="entry name" value="Histidine kinase-like ATPase, C-terminal domain"/>
    <property type="match status" value="1"/>
</dbReference>
<dbReference type="GO" id="GO:0000156">
    <property type="term" value="F:phosphorelay response regulator activity"/>
    <property type="evidence" value="ECO:0007669"/>
    <property type="project" value="TreeGrafter"/>
</dbReference>
<keyword evidence="5" id="KW-0418">Kinase</keyword>
<keyword evidence="11" id="KW-1185">Reference proteome</keyword>
<evidence type="ECO:0000256" key="2">
    <source>
        <dbReference type="ARBA" id="ARBA00012438"/>
    </source>
</evidence>
<keyword evidence="3" id="KW-0808">Transferase</keyword>
<dbReference type="EMBL" id="PIPS01000001">
    <property type="protein sequence ID" value="RUO45092.1"/>
    <property type="molecule type" value="Genomic_DNA"/>
</dbReference>
<keyword evidence="8" id="KW-1133">Transmembrane helix</keyword>
<dbReference type="GO" id="GO:0030295">
    <property type="term" value="F:protein kinase activator activity"/>
    <property type="evidence" value="ECO:0007669"/>
    <property type="project" value="TreeGrafter"/>
</dbReference>
<keyword evidence="8" id="KW-0812">Transmembrane</keyword>
<feature type="transmembrane region" description="Helical" evidence="8">
    <location>
        <begin position="174"/>
        <end position="197"/>
    </location>
</feature>
<dbReference type="PANTHER" id="PTHR42878">
    <property type="entry name" value="TWO-COMPONENT HISTIDINE KINASE"/>
    <property type="match status" value="1"/>
</dbReference>
<keyword evidence="7" id="KW-0902">Two-component regulatory system</keyword>
<dbReference type="InterPro" id="IPR005467">
    <property type="entry name" value="His_kinase_dom"/>
</dbReference>
<gene>
    <name evidence="10" type="ORF">CWE23_03470</name>
</gene>
<keyword evidence="6" id="KW-0067">ATP-binding</keyword>
<dbReference type="AlphaFoldDB" id="A0AA94JDS4"/>
<dbReference type="EC" id="2.7.13.3" evidence="2"/>
<dbReference type="PANTHER" id="PTHR42878:SF7">
    <property type="entry name" value="SENSOR HISTIDINE KINASE GLRK"/>
    <property type="match status" value="1"/>
</dbReference>
<evidence type="ECO:0000256" key="3">
    <source>
        <dbReference type="ARBA" id="ARBA00022679"/>
    </source>
</evidence>
<dbReference type="InterPro" id="IPR035965">
    <property type="entry name" value="PAS-like_dom_sf"/>
</dbReference>
<feature type="transmembrane region" description="Helical" evidence="8">
    <location>
        <begin position="137"/>
        <end position="154"/>
    </location>
</feature>
<dbReference type="GO" id="GO:0004673">
    <property type="term" value="F:protein histidine kinase activity"/>
    <property type="evidence" value="ECO:0007669"/>
    <property type="project" value="UniProtKB-EC"/>
</dbReference>
<dbReference type="InterPro" id="IPR003594">
    <property type="entry name" value="HATPase_dom"/>
</dbReference>
<dbReference type="GO" id="GO:0007234">
    <property type="term" value="P:osmosensory signaling via phosphorelay pathway"/>
    <property type="evidence" value="ECO:0007669"/>
    <property type="project" value="TreeGrafter"/>
</dbReference>
<organism evidence="10 11">
    <name type="scientific">Idiomarina aquatica</name>
    <dbReference type="NCBI Taxonomy" id="1327752"/>
    <lineage>
        <taxon>Bacteria</taxon>
        <taxon>Pseudomonadati</taxon>
        <taxon>Pseudomonadota</taxon>
        <taxon>Gammaproteobacteria</taxon>
        <taxon>Alteromonadales</taxon>
        <taxon>Idiomarinaceae</taxon>
        <taxon>Idiomarina</taxon>
    </lineage>
</organism>
<feature type="transmembrane region" description="Helical" evidence="8">
    <location>
        <begin position="52"/>
        <end position="68"/>
    </location>
</feature>
<evidence type="ECO:0000313" key="11">
    <source>
        <dbReference type="Proteomes" id="UP000286680"/>
    </source>
</evidence>
<keyword evidence="8" id="KW-0472">Membrane</keyword>
<dbReference type="InterPro" id="IPR036890">
    <property type="entry name" value="HATPase_C_sf"/>
</dbReference>
<feature type="transmembrane region" description="Helical" evidence="8">
    <location>
        <begin position="80"/>
        <end position="100"/>
    </location>
</feature>
<feature type="transmembrane region" description="Helical" evidence="8">
    <location>
        <begin position="16"/>
        <end position="40"/>
    </location>
</feature>
<evidence type="ECO:0000256" key="1">
    <source>
        <dbReference type="ARBA" id="ARBA00000085"/>
    </source>
</evidence>
<comment type="catalytic activity">
    <reaction evidence="1">
        <text>ATP + protein L-histidine = ADP + protein N-phospho-L-histidine.</text>
        <dbReference type="EC" id="2.7.13.3"/>
    </reaction>
</comment>
<dbReference type="SUPFAM" id="SSF55785">
    <property type="entry name" value="PYP-like sensor domain (PAS domain)"/>
    <property type="match status" value="1"/>
</dbReference>
<keyword evidence="4" id="KW-0547">Nucleotide-binding</keyword>
<dbReference type="PROSITE" id="PS50109">
    <property type="entry name" value="HIS_KIN"/>
    <property type="match status" value="1"/>
</dbReference>
<evidence type="ECO:0000256" key="8">
    <source>
        <dbReference type="SAM" id="Phobius"/>
    </source>
</evidence>
<evidence type="ECO:0000256" key="6">
    <source>
        <dbReference type="ARBA" id="ARBA00022840"/>
    </source>
</evidence>
<evidence type="ECO:0000259" key="9">
    <source>
        <dbReference type="PROSITE" id="PS50109"/>
    </source>
</evidence>
<evidence type="ECO:0000256" key="5">
    <source>
        <dbReference type="ARBA" id="ARBA00022777"/>
    </source>
</evidence>
<comment type="caution">
    <text evidence="10">The sequence shown here is derived from an EMBL/GenBank/DDBJ whole genome shotgun (WGS) entry which is preliminary data.</text>
</comment>
<evidence type="ECO:0000313" key="10">
    <source>
        <dbReference type="EMBL" id="RUO45092.1"/>
    </source>
</evidence>
<evidence type="ECO:0000256" key="4">
    <source>
        <dbReference type="ARBA" id="ARBA00022741"/>
    </source>
</evidence>
<sequence length="558" mass="63066">MANNSNNGINIVARGYWFALTCLCSIWGGLLSFGLTLNLFSVSSRLSLTDGLLTLLLAVLGWALLLSSRLRIRLTAMRRWYWRGLALISAVACAAFLYQGLSSDLLIYRAVIALQLALGFWLLPYLNSGYRDQQDNIWLWAYLTLALLLAFIWLHVVNQPLQGSDGLYDSLPGLFLVMAFAGLSLIEIMRQLLLAYVTLLHSRRATDVAMNDRLMSLPLAALVVQSDGKIVNSNALAERWIAAQNSRLPGRSIDCWLSDADWDVLRQQLVQQQPSDRKPMRWHGSWLSDGVKLPVELLIKRYNGHWLMIVNDRTEYAQIEAERDRALRSRDSLAYIIDQHLQEPVQVVLTQLQQFDSNVELDPQTTTLLQQTQSSIRHWQRLLQETQAYALLDNHQPQQRRCDLNEITHQVALEYHERLQHLRANLDIQVAESATGDAGLLYELAKQLISNAIKFRSPTRRLKITVYTQSVGNGKVAWCFADNGRGMKNQQLKRMLRPFNRGDEADAEGIPGSGMGLALAEKIVDIHHGKLMIETAAEQGCVIKVLLQQANDGTKNDF</sequence>